<evidence type="ECO:0000313" key="1">
    <source>
        <dbReference type="EMBL" id="MBB5405845.1"/>
    </source>
</evidence>
<dbReference type="AlphaFoldDB" id="A0A7W8LF39"/>
<dbReference type="Proteomes" id="UP000592820">
    <property type="component" value="Unassembled WGS sequence"/>
</dbReference>
<gene>
    <name evidence="1" type="ORF">HDG41_007943</name>
</gene>
<name>A0A7W8LF39_9BURK</name>
<accession>A0A7W8LF39</accession>
<dbReference type="EMBL" id="JACHDE010000045">
    <property type="protein sequence ID" value="MBB5405845.1"/>
    <property type="molecule type" value="Genomic_DNA"/>
</dbReference>
<evidence type="ECO:0000313" key="2">
    <source>
        <dbReference type="Proteomes" id="UP000592820"/>
    </source>
</evidence>
<reference evidence="1 2" key="1">
    <citation type="submission" date="2020-08" db="EMBL/GenBank/DDBJ databases">
        <title>Genomic Encyclopedia of Type Strains, Phase IV (KMG-V): Genome sequencing to study the core and pangenomes of soil and plant-associated prokaryotes.</title>
        <authorList>
            <person name="Whitman W."/>
        </authorList>
    </citation>
    <scope>NUCLEOTIDE SEQUENCE [LARGE SCALE GENOMIC DNA]</scope>
    <source>
        <strain evidence="1 2">JPY162</strain>
    </source>
</reference>
<protein>
    <submittedName>
        <fullName evidence="1">Uncharacterized protein</fullName>
    </submittedName>
</protein>
<comment type="caution">
    <text evidence="1">The sequence shown here is derived from an EMBL/GenBank/DDBJ whole genome shotgun (WGS) entry which is preliminary data.</text>
</comment>
<proteinExistence type="predicted"/>
<organism evidence="1 2">
    <name type="scientific">Paraburkholderia youngii</name>
    <dbReference type="NCBI Taxonomy" id="2782701"/>
    <lineage>
        <taxon>Bacteria</taxon>
        <taxon>Pseudomonadati</taxon>
        <taxon>Pseudomonadota</taxon>
        <taxon>Betaproteobacteria</taxon>
        <taxon>Burkholderiales</taxon>
        <taxon>Burkholderiaceae</taxon>
        <taxon>Paraburkholderia</taxon>
    </lineage>
</organism>
<sequence length="69" mass="7518">MLLLELDLDRFVAALQPLIKPLFCSDVLNAIGNAVAGRLSCLCLRRSKKGGVPTLFSNPNIIVRRPTTP</sequence>
<dbReference type="RefSeq" id="WP_184229014.1">
    <property type="nucleotide sequence ID" value="NZ_JACHDE010000045.1"/>
</dbReference>